<dbReference type="GO" id="GO:0016020">
    <property type="term" value="C:membrane"/>
    <property type="evidence" value="ECO:0007669"/>
    <property type="project" value="InterPro"/>
</dbReference>
<feature type="domain" description="Calx-beta" evidence="11">
    <location>
        <begin position="462"/>
        <end position="563"/>
    </location>
</feature>
<evidence type="ECO:0000256" key="2">
    <source>
        <dbReference type="ARBA" id="ARBA00022670"/>
    </source>
</evidence>
<gene>
    <name evidence="12" type="ORF">A9P98_10030</name>
</gene>
<dbReference type="SUPFAM" id="SSF141072">
    <property type="entry name" value="CalX-like"/>
    <property type="match status" value="20"/>
</dbReference>
<evidence type="ECO:0000256" key="8">
    <source>
        <dbReference type="PIRSR" id="PIRSR615500-1"/>
    </source>
</evidence>
<evidence type="ECO:0000256" key="6">
    <source>
        <dbReference type="ARBA" id="ARBA00022825"/>
    </source>
</evidence>
<dbReference type="GO" id="GO:0005509">
    <property type="term" value="F:calcium ion binding"/>
    <property type="evidence" value="ECO:0007669"/>
    <property type="project" value="InterPro"/>
</dbReference>
<dbReference type="PRINTS" id="PR00723">
    <property type="entry name" value="SUBTILISIN"/>
</dbReference>
<feature type="domain" description="Calx-beta" evidence="11">
    <location>
        <begin position="1342"/>
        <end position="1442"/>
    </location>
</feature>
<organism evidence="12 13">
    <name type="scientific">Cylindrospermopsis raciborskii CS-505</name>
    <dbReference type="NCBI Taxonomy" id="533240"/>
    <lineage>
        <taxon>Bacteria</taxon>
        <taxon>Bacillati</taxon>
        <taxon>Cyanobacteriota</taxon>
        <taxon>Cyanophyceae</taxon>
        <taxon>Nostocales</taxon>
        <taxon>Aphanizomenonaceae</taxon>
        <taxon>Cylindrospermopsis</taxon>
    </lineage>
</organism>
<evidence type="ECO:0000313" key="12">
    <source>
        <dbReference type="EMBL" id="OBU76614.1"/>
    </source>
</evidence>
<dbReference type="SUPFAM" id="SSF51120">
    <property type="entry name" value="beta-Roll"/>
    <property type="match status" value="1"/>
</dbReference>
<feature type="domain" description="Calx-beta" evidence="11">
    <location>
        <begin position="120"/>
        <end position="221"/>
    </location>
</feature>
<evidence type="ECO:0000259" key="11">
    <source>
        <dbReference type="SMART" id="SM00237"/>
    </source>
</evidence>
<evidence type="ECO:0000256" key="4">
    <source>
        <dbReference type="ARBA" id="ARBA00022737"/>
    </source>
</evidence>
<sequence>MVANTTLTKGILNDFPVITVAATDANAGEITGGTANPGQFTLTRTGPTTSALTVNIAISGTASNGTDYSTIPTTVTFAAGSTTALVNLNVIDDTLIEGTETAILTIGTGTGYTVGSANSATVNIADNDFPVITVAATDANAGEITGGTANPGQFTLTRTGPTTSALTVNIAISGTASNGTDYSTIPTTVTFAAGSTTALVNLNVIDDTLIEGTETAILTIGTGTGYTVGSANSATVNIADNDFPVITVAATDANAGEITGGTANPGQFTLTRTGPTTSALTVNIAISGTASNGTDYSTIPTTVTFAAGSTTALVNLNVIDDTLIEGTETAILTIGTGTGYTVGSANSATVNIADNDFPVITVAATDANAGEITGGTANPGQFTLTRTGPTTSALTVNIAISGTASNGTDYSTIPTTVTFAAGSTTALVNLNVIDDTLIEGTETAILTIGTGTGYTVGSANSATVNIADNDFPVITVAATDANAGEITGGTANPGQFTLTRTGPTTSALTVNIAISGTASNGTDYSTIPTTVTFAAGSTTALVNLNVIDDTLIEGTETAILTIGTGTGYTVGSANSATVNIADNDFPVITVAATDAAGGEVTGGTANPGQFTLTRTGPTTSALTVNIAISGTASNGTDYSTIPTTVTFAAGSTTALVNLNVIDDTLIEGTETAILTIGTGTGYTVGSANSATVNIADNDFPVITVAATDAAGGEVTGGTANPGQFTLTRTGPTTSALTVNIAISGTASNGTDYSTIPTTVTFAAGSTTALVNLNVIDDTLIEGTETAILTIGTGTGYTVGSANSATVNIADNDFPVITVAATDAAGGEITGGTANPGQFTLTRTGPTTSALTVNIAISGTASNGTDYSTIPTTVTFAAGSTTALVNLNVIDDTLIEGTETAILTIGTGTGYTVGSANSATVNIADNDFPVITVAATDAAGGEVTGGTANPGQFTLTRTGPTTSALTVNIAISGTASNGTDYSTIPTTVTFAAGSTTALVNLNVIDDTLIEGTETAILTIGTGTGYTVGSANSATVNIADNDFPVITVAATDAAGGEITGGTANPGQFTLTRTGPTTSALTVNIAISGTASNGTDYSTIPTTVTFAAGSTTALVNLNVIDDTLPEGTETATLTVIAGSSYIVGGLGTNDAIASQGNGVASSATVSIADNDTSSTITLNATDTGWYDSTGYHDPSNTNYFVGDNNISDAKLYRNWFSFNLPTLNAPIVSAQLKLKTFDYESLDTNETYELREVTTSIPILIAGGNGKTAIYTDLGDGTVYGSRVYTNADDNLHRTIDLNGAAISALTAKSGQAFALGGLVTSLDGIDNTEFVFGFSNPVSGDVQLILNMGSALPVITVAATDADAAEVTGGTANPGQFTLTRTGPTTSALTVNIAISGTASNGTDYSTIPTTVTFAAGSTTALVNLNVIDDTLPEGTETATLTVIAGSSYIVGGLGTNDAIASQGNGVASSATVSIADNDTSSTITLNATDTGWYDSTGYHDPSNTNYFVGDNNISDAKLYRNWFSFNLPTLNAPIVSAQLKLKTFDYESLHTNETYELREVTTSIPILIAGGNGKTAIYTDLGDGTVYGSRVYTNADDNLHRTIDLNGAAISALTAKSGQAFALGGLVTSLDGIDNTEFVFGFSNPVSGDVQLILNMGSALPVITVAATDANAGEITGGTANPGQFTLTRTGPTTSALTVNIAISGTASNGTDYSTIPTTVTFAAGSTTALVNLNVIDDTLIEGTETAILTIGTGTGYTVGSANSATVNIADNDFPVITVAATDADAAEVTGGTANPGQFTLTRTGPTTSALTVNIAISGTASNGTDYSTIPTTVTFAAGSTTALVNLNVIDDTLPEGTETATLTVIAGSSYIVGGLGTNDAIASQGNGVASSATVSIADNDTSSTITLNATDTGWYDSTGYHDPSNTNYLVGDSQLSDAKLYRNWFSFNLPTLNAPIVSAQLKLKTFDYESLHTNETYELREVTTSIPILIAGGSGKTAIYTDLGDGTVYGSRVYTNADDNLHRTIDLNGAAISALTAKIGQAFALGGLVTSLDGIDNTERVFGFSDPVSGDVQLILNMGSALPVITVAATDANAGEITGGTANPGQFTLTRTGPTTSALTVNIAISGTASNGTDYSTIPTTVTFAAGSTTALVNLNVIDDTLIEGTETAILTIGTGTGYTVGSANSATVNIADNDFPVITVAATDADAAEVTGGTANPGQFTLTRTGPTTSALTVNIAISGTASNGTDYSTIPTTVTFAAGSTTALVNLNVIDDTLPEGTETATLTVIAGSSYIVGGLGTNDAIASQGNGVASSATVSIADNDTSSTITLNATDTGWYDSTGYHEPSHINYGVGDSNSSDAKLYRNWFSFNLPTLNAPIVSAQLKLKTFDYESLHTNETYELREVTTSIPILIAGGNGKTAIYTDLGDGTVYGSRVYTNADDNLHRTIDLNGAAISALTAKIGQAFALGGLVTSLDGIDNTESVFGFSNPVSGDVQLILNMGSVLPVITVAATDADAAEVTGGTANPGQFTLTRTGPTTSALTVNIAISGTASNGTDYSTIPTTVTFAAGSTTALVNLNVIDDTLIEGTETAILTIGTGTGYTVGSANSATVNIADNDFPVITVAATDADAAEVTGGTANPGQFTLTRTGPTTSALTVNIAISGTASNGTDYSTIQTLGTTNFPAIGTQNVSESKSPDISKSAPYAENQVIVKLKGGLNQSQTNLYQSAMGVVSSQKINLTGAEIWKLSGSISVEKILEQYRSNPNFEYIEPDYIVTAGNISPKAIPNDPSFNQLWGLHNTGQSGGTVDADIDAPEAWDIETGNPNLVIGVIDTGVDYNHQDLVGNIWTNPGEIAGDGIDNDGNGYIDDIRGWDFAYNDNNPSDVQGHGTHVAGTIAGKGNNGVGVTGVAWNAKIMPLKFLDDFGSGTTSNAILAINYATAKGVKLTNNSWGGGGYSQALYDAINAAGQAGALFVAAAGNSSANADINPMYPAAYNLANIISVASTTRTDSLSSFSNYGLTSVDLGAPGSDIYSTYPGNSYATLSGTSMASPHVAGAAALLWSENPTWTAQQVKNALMNTGDSIPALAGKTVSGKRLNVFNALTGGTLPTVTVSVNPGNVQEDGTTNLVYTFTRSNLNLSSPLTVNFGATGTANAVLVGTDPADYSVLTSSGVTFNPTTKLGTVNFAASVTTATVVVDPIADILQEENETVVLTINPGTGYISDSSSTATGTIISEETFTTFFSDDFSNNSKGWTLGTEWQIGTAKISTGQNYGNPDPGTDNTPTADNGVAGVVIGGNASTALHDFYYLTSPIINTGTANKLFFEYARWLNSDYTPYMQNTVDVFNGTSWVNLWSSGGSPGVQDDSWTPQKFDISAYKSTSTRVRFGFNIANSGVYTVSSWNVDDVKIYGEGGMTVTFVAGSTTAVVNLNVIDDTLPEGTETAILTIGTGTGYTVGSANSATVNIADNDFPVITVAATDADAAEVTGGTANPGQFTLTRTGPTTSALTVNTTMSGTATNGIDYTNNSGFGSATFAVGSATAVVDLNVIDDTLTEEMETAILTLTPGTGYTVGSANSASVNIADNDGIPLISLASNYSGVSENGKTNLIYAFTRTQPPTNSLTVNFTIGGTANRSSDYNAYGATFTSPTTGNIVLAAGQTTTQIELVTIGDAVQEANETIVFTLASGTGYGIGTPGAITTSILNDDGIINQQGTTGNDVMEAGTTRTLSARAGNDTLIGSNAADVLVGGAGSDLITSGLGFDTISYSFASEGGDTITDFDVLQDTIQVSAAGFGGGLIPGEVISADQFVLGTSATTASHRFIFDKPVGKLFFDTDGSGSNVATLLATLSPNLNLTGDNIFAS</sequence>
<dbReference type="InterPro" id="IPR022398">
    <property type="entry name" value="Peptidase_S8_His-AS"/>
</dbReference>
<comment type="similarity">
    <text evidence="1 9 10">Belongs to the peptidase S8 family.</text>
</comment>
<dbReference type="PROSITE" id="PS00136">
    <property type="entry name" value="SUBTILASE_ASP"/>
    <property type="match status" value="1"/>
</dbReference>
<dbReference type="Gene3D" id="3.40.50.200">
    <property type="entry name" value="Peptidase S8/S53 domain"/>
    <property type="match status" value="1"/>
</dbReference>
<dbReference type="EMBL" id="LYXA01000001">
    <property type="protein sequence ID" value="OBU76614.1"/>
    <property type="molecule type" value="Genomic_DNA"/>
</dbReference>
<feature type="active site" description="Charge relay system" evidence="8 9">
    <location>
        <position position="2888"/>
    </location>
</feature>
<dbReference type="Pfam" id="PF00353">
    <property type="entry name" value="HemolysinCabind"/>
    <property type="match status" value="1"/>
</dbReference>
<dbReference type="PROSITE" id="PS51892">
    <property type="entry name" value="SUBTILASE"/>
    <property type="match status" value="1"/>
</dbReference>
<dbReference type="InterPro" id="IPR034204">
    <property type="entry name" value="PfSUB1-like_cat_dom"/>
</dbReference>
<evidence type="ECO:0000256" key="1">
    <source>
        <dbReference type="ARBA" id="ARBA00011073"/>
    </source>
</evidence>
<dbReference type="RefSeq" id="WP_065179985.1">
    <property type="nucleotide sequence ID" value="NZ_LYXA01000001.1"/>
</dbReference>
<keyword evidence="4" id="KW-0677">Repeat</keyword>
<evidence type="ECO:0000313" key="13">
    <source>
        <dbReference type="Proteomes" id="UP000093903"/>
    </source>
</evidence>
<dbReference type="Gene3D" id="2.60.40.2030">
    <property type="match status" value="20"/>
</dbReference>
<dbReference type="GO" id="GO:0006508">
    <property type="term" value="P:proteolysis"/>
    <property type="evidence" value="ECO:0007669"/>
    <property type="project" value="UniProtKB-KW"/>
</dbReference>
<dbReference type="InterPro" id="IPR000209">
    <property type="entry name" value="Peptidase_S8/S53_dom"/>
</dbReference>
<dbReference type="CDD" id="cd07473">
    <property type="entry name" value="Peptidases_S8_Subtilisin_like"/>
    <property type="match status" value="1"/>
</dbReference>
<feature type="domain" description="Calx-beta" evidence="11">
    <location>
        <begin position="234"/>
        <end position="335"/>
    </location>
</feature>
<comment type="caution">
    <text evidence="12">The sequence shown here is derived from an EMBL/GenBank/DDBJ whole genome shotgun (WGS) entry which is preliminary data.</text>
</comment>
<dbReference type="PROSITE" id="PS00137">
    <property type="entry name" value="SUBTILASE_HIS"/>
    <property type="match status" value="1"/>
</dbReference>
<dbReference type="PANTHER" id="PTHR46682">
    <property type="entry name" value="ADHESION G-PROTEIN COUPLED RECEPTOR V1"/>
    <property type="match status" value="1"/>
</dbReference>
<dbReference type="InterPro" id="IPR036852">
    <property type="entry name" value="Peptidase_S8/S53_dom_sf"/>
</dbReference>
<dbReference type="SUPFAM" id="SSF52743">
    <property type="entry name" value="Subtilisin-like"/>
    <property type="match status" value="1"/>
</dbReference>
<feature type="domain" description="Calx-beta" evidence="11">
    <location>
        <begin position="2074"/>
        <end position="2174"/>
    </location>
</feature>
<dbReference type="Proteomes" id="UP000093903">
    <property type="component" value="Unassembled WGS sequence"/>
</dbReference>
<feature type="domain" description="Calx-beta" evidence="11">
    <location>
        <begin position="1032"/>
        <end position="1133"/>
    </location>
</feature>
<keyword evidence="5 9" id="KW-0378">Hydrolase</keyword>
<feature type="domain" description="Calx-beta" evidence="11">
    <location>
        <begin position="1764"/>
        <end position="1865"/>
    </location>
</feature>
<feature type="domain" description="Calx-beta" evidence="11">
    <location>
        <begin position="7"/>
        <end position="107"/>
    </location>
</feature>
<keyword evidence="3" id="KW-0732">Signal</keyword>
<keyword evidence="2 9" id="KW-0645">Protease</keyword>
<evidence type="ECO:0000256" key="5">
    <source>
        <dbReference type="ARBA" id="ARBA00022801"/>
    </source>
</evidence>
<dbReference type="Pfam" id="PF22148">
    <property type="entry name" value="Fervidolysin_NPro-like"/>
    <property type="match status" value="1"/>
</dbReference>
<feature type="domain" description="Calx-beta" evidence="11">
    <location>
        <begin position="576"/>
        <end position="677"/>
    </location>
</feature>
<dbReference type="InterPro" id="IPR038081">
    <property type="entry name" value="CalX-like_sf"/>
</dbReference>
<protein>
    <recommendedName>
        <fullName evidence="11">Calx-beta domain-containing protein</fullName>
    </recommendedName>
</protein>
<dbReference type="InterPro" id="IPR001343">
    <property type="entry name" value="Hemolysn_Ca-bd"/>
</dbReference>
<feature type="active site" description="Charge relay system" evidence="8 9">
    <location>
        <position position="3048"/>
    </location>
</feature>
<dbReference type="PROSITE" id="PS00138">
    <property type="entry name" value="SUBTILASE_SER"/>
    <property type="match status" value="1"/>
</dbReference>
<feature type="domain" description="Calx-beta" evidence="11">
    <location>
        <begin position="690"/>
        <end position="791"/>
    </location>
</feature>
<feature type="domain" description="Calx-beta" evidence="11">
    <location>
        <begin position="348"/>
        <end position="449"/>
    </location>
</feature>
<dbReference type="InterPro" id="IPR003644">
    <property type="entry name" value="Calx_beta"/>
</dbReference>
<dbReference type="GO" id="GO:0004930">
    <property type="term" value="F:G protein-coupled receptor activity"/>
    <property type="evidence" value="ECO:0007669"/>
    <property type="project" value="InterPro"/>
</dbReference>
<dbReference type="Pfam" id="PF03160">
    <property type="entry name" value="Calx-beta"/>
    <property type="match status" value="19"/>
</dbReference>
<feature type="domain" description="Calx-beta" evidence="11">
    <location>
        <begin position="3461"/>
        <end position="3564"/>
    </location>
</feature>
<dbReference type="PANTHER" id="PTHR46682:SF1">
    <property type="entry name" value="ADHESION G-PROTEIN COUPLED RECEPTOR V1"/>
    <property type="match status" value="1"/>
</dbReference>
<dbReference type="GO" id="GO:0004252">
    <property type="term" value="F:serine-type endopeptidase activity"/>
    <property type="evidence" value="ECO:0007669"/>
    <property type="project" value="UniProtKB-UniRule"/>
</dbReference>
<feature type="domain" description="Calx-beta" evidence="11">
    <location>
        <begin position="918"/>
        <end position="1019"/>
    </location>
</feature>
<dbReference type="InterPro" id="IPR026919">
    <property type="entry name" value="ADGRV1"/>
</dbReference>
<evidence type="ECO:0000256" key="10">
    <source>
        <dbReference type="RuleBase" id="RU003355"/>
    </source>
</evidence>
<evidence type="ECO:0000256" key="3">
    <source>
        <dbReference type="ARBA" id="ARBA00022729"/>
    </source>
</evidence>
<feature type="domain" description="Calx-beta" evidence="11">
    <location>
        <begin position="2187"/>
        <end position="2288"/>
    </location>
</feature>
<dbReference type="InterPro" id="IPR023828">
    <property type="entry name" value="Peptidase_S8_Ser-AS"/>
</dbReference>
<dbReference type="InterPro" id="IPR054399">
    <property type="entry name" value="Fervidolysin-like_N_prodom"/>
</dbReference>
<feature type="active site" description="Charge relay system" evidence="8 9">
    <location>
        <position position="2833"/>
    </location>
</feature>
<dbReference type="InterPro" id="IPR011049">
    <property type="entry name" value="Serralysin-like_metalloprot_C"/>
</dbReference>
<accession>A0A853MGL2</accession>
<feature type="domain" description="Calx-beta" evidence="11">
    <location>
        <begin position="2497"/>
        <end position="2597"/>
    </location>
</feature>
<feature type="domain" description="Calx-beta" evidence="11">
    <location>
        <begin position="804"/>
        <end position="905"/>
    </location>
</feature>
<evidence type="ECO:0000256" key="9">
    <source>
        <dbReference type="PROSITE-ProRule" id="PRU01240"/>
    </source>
</evidence>
<dbReference type="InterPro" id="IPR023827">
    <property type="entry name" value="Peptidase_S8_Asp-AS"/>
</dbReference>
<dbReference type="SMART" id="SM00237">
    <property type="entry name" value="Calx_beta"/>
    <property type="match status" value="17"/>
</dbReference>
<dbReference type="InterPro" id="IPR015500">
    <property type="entry name" value="Peptidase_S8_subtilisin-rel"/>
</dbReference>
<keyword evidence="7" id="KW-0106">Calcium</keyword>
<keyword evidence="6 9" id="KW-0720">Serine protease</keyword>
<reference evidence="12 13" key="1">
    <citation type="submission" date="2016-05" db="EMBL/GenBank/DDBJ databases">
        <title>First complete genome of the cyanobacterium Cylindrospermopsis raciborskii CS505, containing a circular chromosome and a single extrachromosomal element.</title>
        <authorList>
            <person name="Fuentes J."/>
            <person name="Tamames J."/>
            <person name="Allen E."/>
            <person name="Plominski A."/>
            <person name="Vasquez M."/>
        </authorList>
    </citation>
    <scope>NUCLEOTIDE SEQUENCE [LARGE SCALE GENOMIC DNA]</scope>
    <source>
        <strain evidence="12 13">CS505</strain>
    </source>
</reference>
<name>A0A853MGL2_9CYAN</name>
<dbReference type="Pfam" id="PF00082">
    <property type="entry name" value="Peptidase_S8"/>
    <property type="match status" value="1"/>
</dbReference>
<proteinExistence type="inferred from homology"/>
<evidence type="ECO:0000256" key="7">
    <source>
        <dbReference type="ARBA" id="ARBA00022837"/>
    </source>
</evidence>
<feature type="domain" description="Calx-beta" evidence="11">
    <location>
        <begin position="1651"/>
        <end position="1751"/>
    </location>
</feature>